<dbReference type="EMBL" id="ABEU02000007">
    <property type="protein sequence ID" value="PNR51345.1"/>
    <property type="molecule type" value="Genomic_DNA"/>
</dbReference>
<evidence type="ECO:0000313" key="4">
    <source>
        <dbReference type="Proteomes" id="UP000006727"/>
    </source>
</evidence>
<dbReference type="OrthoDB" id="1926777at2759"/>
<proteinExistence type="predicted"/>
<sequence>MVDAAALIIGVILFVVLSPGLVLQIPGDDRPVEFTNQRTSIASVIVHAVVFIILFYLLQLVFHVHGGTKVD</sequence>
<dbReference type="Gramene" id="Pp3c7_18300V3.2">
    <property type="protein sequence ID" value="PAC:32924354.CDS.1"/>
    <property type="gene ID" value="Pp3c7_18300"/>
</dbReference>
<feature type="transmembrane region" description="Helical" evidence="1">
    <location>
        <begin position="40"/>
        <end position="62"/>
    </location>
</feature>
<dbReference type="PANTHER" id="PTHR33128">
    <property type="entry name" value="OS05G0103400 PROTEIN"/>
    <property type="match status" value="1"/>
</dbReference>
<dbReference type="Proteomes" id="UP000006727">
    <property type="component" value="Chromosome 7"/>
</dbReference>
<evidence type="ECO:0000313" key="3">
    <source>
        <dbReference type="EnsemblPlants" id="PAC:32924353.CDS.1"/>
    </source>
</evidence>
<dbReference type="OMA" id="NAPFEFM"/>
<dbReference type="PaxDb" id="3218-PP1S2_609V6.1"/>
<dbReference type="eggNOG" id="ENOG502SAT2">
    <property type="taxonomic scope" value="Eukaryota"/>
</dbReference>
<dbReference type="Gramene" id="Pp3c7_18300V3.1">
    <property type="protein sequence ID" value="PAC:32924353.CDS.1"/>
    <property type="gene ID" value="Pp3c7_18300"/>
</dbReference>
<keyword evidence="4" id="KW-1185">Reference proteome</keyword>
<accession>A9RC94</accession>
<dbReference type="PANTHER" id="PTHR33128:SF9">
    <property type="entry name" value="PROTEIN, PUTATIVE-RELATED"/>
    <property type="match status" value="1"/>
</dbReference>
<dbReference type="Pfam" id="PF11820">
    <property type="entry name" value="DUF3339"/>
    <property type="match status" value="1"/>
</dbReference>
<dbReference type="GeneID" id="112284785"/>
<keyword evidence="1" id="KW-0472">Membrane</keyword>
<dbReference type="EnsemblPlants" id="Pp3c7_18300V3.1">
    <property type="protein sequence ID" value="PAC:32924353.CDS.1"/>
    <property type="gene ID" value="Pp3c7_18300"/>
</dbReference>
<dbReference type="RefSeq" id="XP_024380782.1">
    <property type="nucleotide sequence ID" value="XM_024525014.2"/>
</dbReference>
<keyword evidence="1" id="KW-1133">Transmembrane helix</keyword>
<reference evidence="3" key="3">
    <citation type="submission" date="2020-12" db="UniProtKB">
        <authorList>
            <consortium name="EnsemblPlants"/>
        </authorList>
    </citation>
    <scope>IDENTIFICATION</scope>
</reference>
<keyword evidence="1" id="KW-0812">Transmembrane</keyword>
<gene>
    <name evidence="3" type="primary">LOC112284785</name>
    <name evidence="2" type="ORF">PHYPA_010531</name>
</gene>
<protein>
    <submittedName>
        <fullName evidence="2 3">Uncharacterized protein</fullName>
    </submittedName>
</protein>
<dbReference type="InterPro" id="IPR021775">
    <property type="entry name" value="DUF3339"/>
</dbReference>
<reference evidence="2 4" key="2">
    <citation type="journal article" date="2018" name="Plant J.">
        <title>The Physcomitrella patens chromosome-scale assembly reveals moss genome structure and evolution.</title>
        <authorList>
            <person name="Lang D."/>
            <person name="Ullrich K.K."/>
            <person name="Murat F."/>
            <person name="Fuchs J."/>
            <person name="Jenkins J."/>
            <person name="Haas F.B."/>
            <person name="Piednoel M."/>
            <person name="Gundlach H."/>
            <person name="Van Bel M."/>
            <person name="Meyberg R."/>
            <person name="Vives C."/>
            <person name="Morata J."/>
            <person name="Symeonidi A."/>
            <person name="Hiss M."/>
            <person name="Muchero W."/>
            <person name="Kamisugi Y."/>
            <person name="Saleh O."/>
            <person name="Blanc G."/>
            <person name="Decker E.L."/>
            <person name="van Gessel N."/>
            <person name="Grimwood J."/>
            <person name="Hayes R.D."/>
            <person name="Graham S.W."/>
            <person name="Gunter L.E."/>
            <person name="McDaniel S.F."/>
            <person name="Hoernstein S.N.W."/>
            <person name="Larsson A."/>
            <person name="Li F.W."/>
            <person name="Perroud P.F."/>
            <person name="Phillips J."/>
            <person name="Ranjan P."/>
            <person name="Rokshar D.S."/>
            <person name="Rothfels C.J."/>
            <person name="Schneider L."/>
            <person name="Shu S."/>
            <person name="Stevenson D.W."/>
            <person name="Thummler F."/>
            <person name="Tillich M."/>
            <person name="Villarreal Aguilar J.C."/>
            <person name="Widiez T."/>
            <person name="Wong G.K."/>
            <person name="Wymore A."/>
            <person name="Zhang Y."/>
            <person name="Zimmer A.D."/>
            <person name="Quatrano R.S."/>
            <person name="Mayer K.F.X."/>
            <person name="Goodstein D."/>
            <person name="Casacuberta J.M."/>
            <person name="Vandepoele K."/>
            <person name="Reski R."/>
            <person name="Cuming A.C."/>
            <person name="Tuskan G.A."/>
            <person name="Maumus F."/>
            <person name="Salse J."/>
            <person name="Schmutz J."/>
            <person name="Rensing S.A."/>
        </authorList>
    </citation>
    <scope>NUCLEOTIDE SEQUENCE [LARGE SCALE GENOMIC DNA]</scope>
    <source>
        <strain evidence="3 4">cv. Gransden 2004</strain>
    </source>
</reference>
<evidence type="ECO:0000256" key="1">
    <source>
        <dbReference type="SAM" id="Phobius"/>
    </source>
</evidence>
<reference evidence="2 4" key="1">
    <citation type="journal article" date="2008" name="Science">
        <title>The Physcomitrella genome reveals evolutionary insights into the conquest of land by plants.</title>
        <authorList>
            <person name="Rensing S."/>
            <person name="Lang D."/>
            <person name="Zimmer A."/>
            <person name="Terry A."/>
            <person name="Salamov A."/>
            <person name="Shapiro H."/>
            <person name="Nishiyama T."/>
            <person name="Perroud P.-F."/>
            <person name="Lindquist E."/>
            <person name="Kamisugi Y."/>
            <person name="Tanahashi T."/>
            <person name="Sakakibara K."/>
            <person name="Fujita T."/>
            <person name="Oishi K."/>
            <person name="Shin-I T."/>
            <person name="Kuroki Y."/>
            <person name="Toyoda A."/>
            <person name="Suzuki Y."/>
            <person name="Hashimoto A."/>
            <person name="Yamaguchi K."/>
            <person name="Sugano A."/>
            <person name="Kohara Y."/>
            <person name="Fujiyama A."/>
            <person name="Anterola A."/>
            <person name="Aoki S."/>
            <person name="Ashton N."/>
            <person name="Barbazuk W.B."/>
            <person name="Barker E."/>
            <person name="Bennetzen J."/>
            <person name="Bezanilla M."/>
            <person name="Blankenship R."/>
            <person name="Cho S.H."/>
            <person name="Dutcher S."/>
            <person name="Estelle M."/>
            <person name="Fawcett J.A."/>
            <person name="Gundlach H."/>
            <person name="Hanada K."/>
            <person name="Heyl A."/>
            <person name="Hicks K.A."/>
            <person name="Hugh J."/>
            <person name="Lohr M."/>
            <person name="Mayer K."/>
            <person name="Melkozernov A."/>
            <person name="Murata T."/>
            <person name="Nelson D."/>
            <person name="Pils B."/>
            <person name="Prigge M."/>
            <person name="Reiss B."/>
            <person name="Renner T."/>
            <person name="Rombauts S."/>
            <person name="Rushton P."/>
            <person name="Sanderfoot A."/>
            <person name="Schween G."/>
            <person name="Shiu S.-H."/>
            <person name="Stueber K."/>
            <person name="Theodoulou F.L."/>
            <person name="Tu H."/>
            <person name="Van de Peer Y."/>
            <person name="Verrier P.J."/>
            <person name="Waters E."/>
            <person name="Wood A."/>
            <person name="Yang L."/>
            <person name="Cove D."/>
            <person name="Cuming A."/>
            <person name="Hasebe M."/>
            <person name="Lucas S."/>
            <person name="Mishler D.B."/>
            <person name="Reski R."/>
            <person name="Grigoriev I."/>
            <person name="Quatrano R.S."/>
            <person name="Boore J.L."/>
        </authorList>
    </citation>
    <scope>NUCLEOTIDE SEQUENCE [LARGE SCALE GENOMIC DNA]</scope>
    <source>
        <strain evidence="3 4">cv. Gransden 2004</strain>
    </source>
</reference>
<evidence type="ECO:0000313" key="2">
    <source>
        <dbReference type="EMBL" id="PNR51345.1"/>
    </source>
</evidence>
<dbReference type="EnsemblPlants" id="Pp3c7_18300V3.2">
    <property type="protein sequence ID" value="PAC:32924354.CDS.1"/>
    <property type="gene ID" value="Pp3c7_18300"/>
</dbReference>
<organism evidence="2">
    <name type="scientific">Physcomitrium patens</name>
    <name type="common">Spreading-leaved earth moss</name>
    <name type="synonym">Physcomitrella patens</name>
    <dbReference type="NCBI Taxonomy" id="3218"/>
    <lineage>
        <taxon>Eukaryota</taxon>
        <taxon>Viridiplantae</taxon>
        <taxon>Streptophyta</taxon>
        <taxon>Embryophyta</taxon>
        <taxon>Bryophyta</taxon>
        <taxon>Bryophytina</taxon>
        <taxon>Bryopsida</taxon>
        <taxon>Funariidae</taxon>
        <taxon>Funariales</taxon>
        <taxon>Funariaceae</taxon>
        <taxon>Physcomitrium</taxon>
    </lineage>
</organism>
<name>A9RC94_PHYPA</name>
<dbReference type="HOGENOM" id="CLU_167986_1_0_1"/>
<dbReference type="AlphaFoldDB" id="A9RC94"/>